<dbReference type="Pfam" id="PF12802">
    <property type="entry name" value="MarR_2"/>
    <property type="match status" value="1"/>
</dbReference>
<organism evidence="2 3">
    <name type="scientific">Xanthobacter tagetidis</name>
    <dbReference type="NCBI Taxonomy" id="60216"/>
    <lineage>
        <taxon>Bacteria</taxon>
        <taxon>Pseudomonadati</taxon>
        <taxon>Pseudomonadota</taxon>
        <taxon>Alphaproteobacteria</taxon>
        <taxon>Hyphomicrobiales</taxon>
        <taxon>Xanthobacteraceae</taxon>
        <taxon>Xanthobacter</taxon>
    </lineage>
</organism>
<dbReference type="Gene3D" id="1.10.10.10">
    <property type="entry name" value="Winged helix-like DNA-binding domain superfamily/Winged helix DNA-binding domain"/>
    <property type="match status" value="1"/>
</dbReference>
<dbReference type="GO" id="GO:0006950">
    <property type="term" value="P:response to stress"/>
    <property type="evidence" value="ECO:0007669"/>
    <property type="project" value="TreeGrafter"/>
</dbReference>
<name>A0A3L7AIX9_9HYPH</name>
<dbReference type="PROSITE" id="PS50995">
    <property type="entry name" value="HTH_MARR_2"/>
    <property type="match status" value="1"/>
</dbReference>
<dbReference type="InterPro" id="IPR039422">
    <property type="entry name" value="MarR/SlyA-like"/>
</dbReference>
<comment type="caution">
    <text evidence="2">The sequence shown here is derived from an EMBL/GenBank/DDBJ whole genome shotgun (WGS) entry which is preliminary data.</text>
</comment>
<dbReference type="OrthoDB" id="2287011at2"/>
<dbReference type="SMART" id="SM00347">
    <property type="entry name" value="HTH_MARR"/>
    <property type="match status" value="1"/>
</dbReference>
<gene>
    <name evidence="2" type="ORF">D9R14_06450</name>
</gene>
<dbReference type="InterPro" id="IPR036388">
    <property type="entry name" value="WH-like_DNA-bd_sf"/>
</dbReference>
<sequence length="132" mass="14419">MTSPCYCANLRMAARKISARYDEGLAPSGINVAQYGLLRRIARTEGISLTELGALSGLDRSTIGRNVRVLERMKLVKSGRGKDQREAVVRLTETGSATLAAATPLWQACQKEVEDRFGPDNLKLLQEALEAL</sequence>
<dbReference type="InterPro" id="IPR036390">
    <property type="entry name" value="WH_DNA-bd_sf"/>
</dbReference>
<reference evidence="2 3" key="1">
    <citation type="submission" date="2018-10" db="EMBL/GenBank/DDBJ databases">
        <title>Xanthobacter tagetidis genome sequencing and assembly.</title>
        <authorList>
            <person name="Maclea K.S."/>
            <person name="Goen A.E."/>
            <person name="Fatima S.A."/>
        </authorList>
    </citation>
    <scope>NUCLEOTIDE SEQUENCE [LARGE SCALE GENOMIC DNA]</scope>
    <source>
        <strain evidence="2 3">ATCC 700314</strain>
    </source>
</reference>
<dbReference type="SUPFAM" id="SSF46785">
    <property type="entry name" value="Winged helix' DNA-binding domain"/>
    <property type="match status" value="1"/>
</dbReference>
<evidence type="ECO:0000313" key="3">
    <source>
        <dbReference type="Proteomes" id="UP000269692"/>
    </source>
</evidence>
<dbReference type="Proteomes" id="UP000269692">
    <property type="component" value="Unassembled WGS sequence"/>
</dbReference>
<dbReference type="InterPro" id="IPR000835">
    <property type="entry name" value="HTH_MarR-typ"/>
</dbReference>
<dbReference type="AlphaFoldDB" id="A0A3L7AIX9"/>
<dbReference type="PANTHER" id="PTHR33164">
    <property type="entry name" value="TRANSCRIPTIONAL REGULATOR, MARR FAMILY"/>
    <property type="match status" value="1"/>
</dbReference>
<dbReference type="PANTHER" id="PTHR33164:SF105">
    <property type="entry name" value="TRANSCRIPTIONAL REPRESSOR PROTEIN-RELATED"/>
    <property type="match status" value="1"/>
</dbReference>
<dbReference type="EMBL" id="RCTF01000004">
    <property type="protein sequence ID" value="RLP79994.1"/>
    <property type="molecule type" value="Genomic_DNA"/>
</dbReference>
<evidence type="ECO:0000259" key="1">
    <source>
        <dbReference type="PROSITE" id="PS50995"/>
    </source>
</evidence>
<feature type="domain" description="HTH marR-type" evidence="1">
    <location>
        <begin position="3"/>
        <end position="132"/>
    </location>
</feature>
<accession>A0A3L7AIX9</accession>
<keyword evidence="3" id="KW-1185">Reference proteome</keyword>
<dbReference type="GO" id="GO:0003700">
    <property type="term" value="F:DNA-binding transcription factor activity"/>
    <property type="evidence" value="ECO:0007669"/>
    <property type="project" value="InterPro"/>
</dbReference>
<evidence type="ECO:0000313" key="2">
    <source>
        <dbReference type="EMBL" id="RLP79994.1"/>
    </source>
</evidence>
<proteinExistence type="predicted"/>
<protein>
    <submittedName>
        <fullName evidence="2">MarR family transcriptional regulator</fullName>
    </submittedName>
</protein>